<feature type="compositionally biased region" description="Low complexity" evidence="1">
    <location>
        <begin position="451"/>
        <end position="463"/>
    </location>
</feature>
<evidence type="ECO:0000256" key="2">
    <source>
        <dbReference type="SAM" id="SignalP"/>
    </source>
</evidence>
<proteinExistence type="predicted"/>
<evidence type="ECO:0000256" key="1">
    <source>
        <dbReference type="SAM" id="MobiDB-lite"/>
    </source>
</evidence>
<dbReference type="AlphaFoldDB" id="A0A0G4J1I3"/>
<keyword evidence="2" id="KW-0732">Signal</keyword>
<evidence type="ECO:0000313" key="4">
    <source>
        <dbReference type="EMBL" id="SPQ93218.1"/>
    </source>
</evidence>
<feature type="region of interest" description="Disordered" evidence="1">
    <location>
        <begin position="443"/>
        <end position="463"/>
    </location>
</feature>
<reference evidence="3 5" key="1">
    <citation type="submission" date="2015-02" db="EMBL/GenBank/DDBJ databases">
        <authorList>
            <person name="Chooi Y.-H."/>
        </authorList>
    </citation>
    <scope>NUCLEOTIDE SEQUENCE [LARGE SCALE GENOMIC DNA]</scope>
    <source>
        <strain evidence="3">E3</strain>
    </source>
</reference>
<reference evidence="4 6" key="2">
    <citation type="submission" date="2018-03" db="EMBL/GenBank/DDBJ databases">
        <authorList>
            <person name="Fogelqvist J."/>
        </authorList>
    </citation>
    <scope>NUCLEOTIDE SEQUENCE [LARGE SCALE GENOMIC DNA]</scope>
</reference>
<evidence type="ECO:0000313" key="3">
    <source>
        <dbReference type="EMBL" id="CEP01503.1"/>
    </source>
</evidence>
<sequence length="482" mass="51608">MLVWSVVVAVGLASAACVEAIPDDAAIERDLSSALLRWFCDPCEDHETGAQCRLLVSQVGPALVPVTRATFGSEADTVLGCVSGQRPFMDMARINWTQVVADRDQVMISRLMPVVREISPAIPAILRTLNSASLARHIVTRAFIWIRQQVGLPGIANVLSDPRVWPEVATRLGVYLGAYVSQDVANAVQDLCQSTWGTWFRAAISMHDAMGPDVAASIERDAPAILLRLAADLRARGRVHTPTAPVAGEPDDFGPKVNRLIETLLEASTPVRVSVVGIADVLGSDSHLADLSGIASKGIIDRLDRAIEFVLALDSDKKLADAVGPAMGRAMEILQLAFRVTDDLQRWYARIVASEVTGTTPEHGLYDLWMEARAHAKLIQRVKAVAVALVGAGAFEMFRRFSLGRRRPPPPKPLRPSILRWVPAMAAATGAVVVAHRLRRAPSTDPLKSVGAGAPATPSSATSSSWIPMAMATAMAVAAACL</sequence>
<accession>A0A0G4J1I3</accession>
<name>A0A0G4J1I3_PLABS</name>
<dbReference type="Proteomes" id="UP000039324">
    <property type="component" value="Unassembled WGS sequence"/>
</dbReference>
<geneLocation type="mitochondrion" evidence="4"/>
<keyword evidence="4" id="KW-0496">Mitochondrion</keyword>
<feature type="signal peptide" evidence="2">
    <location>
        <begin position="1"/>
        <end position="20"/>
    </location>
</feature>
<evidence type="ECO:0000313" key="5">
    <source>
        <dbReference type="Proteomes" id="UP000039324"/>
    </source>
</evidence>
<gene>
    <name evidence="3" type="ORF">PBRA_002109</name>
    <name evidence="4" type="ORF">PLBR_LOCUS433</name>
</gene>
<protein>
    <submittedName>
        <fullName evidence="3">Uncharacterized protein</fullName>
    </submittedName>
</protein>
<evidence type="ECO:0000313" key="6">
    <source>
        <dbReference type="Proteomes" id="UP000290189"/>
    </source>
</evidence>
<feature type="chain" id="PRO_5035991199" evidence="2">
    <location>
        <begin position="21"/>
        <end position="482"/>
    </location>
</feature>
<dbReference type="Proteomes" id="UP000290189">
    <property type="component" value="Unassembled WGS sequence"/>
</dbReference>
<organism evidence="3 5">
    <name type="scientific">Plasmodiophora brassicae</name>
    <name type="common">Clubroot disease agent</name>
    <dbReference type="NCBI Taxonomy" id="37360"/>
    <lineage>
        <taxon>Eukaryota</taxon>
        <taxon>Sar</taxon>
        <taxon>Rhizaria</taxon>
        <taxon>Endomyxa</taxon>
        <taxon>Phytomyxea</taxon>
        <taxon>Plasmodiophorida</taxon>
        <taxon>Plasmodiophoridae</taxon>
        <taxon>Plasmodiophora</taxon>
    </lineage>
</organism>
<dbReference type="EMBL" id="CDSF01000112">
    <property type="protein sequence ID" value="CEP01503.1"/>
    <property type="molecule type" value="Genomic_DNA"/>
</dbReference>
<dbReference type="EMBL" id="OVEO01000001">
    <property type="protein sequence ID" value="SPQ93218.1"/>
    <property type="molecule type" value="Genomic_DNA"/>
</dbReference>
<keyword evidence="5" id="KW-1185">Reference proteome</keyword>